<comment type="caution">
    <text evidence="1">The sequence shown here is derived from an EMBL/GenBank/DDBJ whole genome shotgun (WGS) entry which is preliminary data.</text>
</comment>
<evidence type="ECO:0000313" key="2">
    <source>
        <dbReference type="Proteomes" id="UP000017820"/>
    </source>
</evidence>
<accession>V4H4Z1</accession>
<dbReference type="PATRIC" id="fig|1353533.3.peg.3088"/>
<evidence type="ECO:0000313" key="1">
    <source>
        <dbReference type="EMBL" id="ESP92556.1"/>
    </source>
</evidence>
<dbReference type="GeneID" id="29923021"/>
<reference evidence="1 2" key="1">
    <citation type="submission" date="2013-07" db="EMBL/GenBank/DDBJ databases">
        <title>Draft genome sequence of Pseudoalteromonas luteoviolacea 2ta16.</title>
        <authorList>
            <person name="Allen E.E."/>
            <person name="Azam F."/>
            <person name="Podell S."/>
        </authorList>
    </citation>
    <scope>NUCLEOTIDE SEQUENCE [LARGE SCALE GENOMIC DNA]</scope>
    <source>
        <strain evidence="1 2">2ta16</strain>
    </source>
</reference>
<gene>
    <name evidence="1" type="ORF">PL2TA16_04149</name>
</gene>
<protein>
    <submittedName>
        <fullName evidence="1">Uncharacterized protein</fullName>
    </submittedName>
</protein>
<sequence>MQIKSGQSVDSLAMRQLASNAKVSKSEREELDEVLRSREVATIEQEPDLMSFPFRAKRYQVINLSSPNEPPQYQYGELTNPHDIEAFLTHQDRLSKEQSDILRTYIPSKDLLAVMDKMDDETLTAFVDVLSASFGLDSLFGHNKEKSQQLISLMSDMSEEQIKDTVDTLAHLSDKEINDKPDSPILAFGYRGPAEIQLHSFSQTADHRSHLQQSIHFSKLTHQYVDLLAENRYSEGDLMSINQHLQESSFEQSRGIIDMAINVKNNDRVSFLNMLDEVDKDSENNIFEYVGKQVDVSQYTGAYESSYGGYVLFTEKMASESQRTELYSNLIDSYENQGVGLMEDVVGHLKDTPPQIQSNIWEALNETIENNPALFDKSDSIESWMKLRLGSFQRDFENKQVDQIYDIAEELDVPRDVGQLEWVKLSTLY</sequence>
<dbReference type="Proteomes" id="UP000017820">
    <property type="component" value="Unassembled WGS sequence"/>
</dbReference>
<proteinExistence type="predicted"/>
<organism evidence="1 2">
    <name type="scientific">Pseudoalteromonas luteoviolacea (strain 2ta16)</name>
    <dbReference type="NCBI Taxonomy" id="1353533"/>
    <lineage>
        <taxon>Bacteria</taxon>
        <taxon>Pseudomonadati</taxon>
        <taxon>Pseudomonadota</taxon>
        <taxon>Gammaproteobacteria</taxon>
        <taxon>Alteromonadales</taxon>
        <taxon>Pseudoalteromonadaceae</taxon>
        <taxon>Pseudoalteromonas</taxon>
    </lineage>
</organism>
<dbReference type="AlphaFoldDB" id="V4H4Z1"/>
<dbReference type="EMBL" id="AUSV01000049">
    <property type="protein sequence ID" value="ESP92556.1"/>
    <property type="molecule type" value="Genomic_DNA"/>
</dbReference>
<name>V4H4Z1_PSEL2</name>
<dbReference type="RefSeq" id="WP_023399972.1">
    <property type="nucleotide sequence ID" value="NZ_AUSV01000049.1"/>
</dbReference>